<accession>A0A2H1W584</accession>
<reference evidence="2" key="1">
    <citation type="submission" date="2016-07" db="EMBL/GenBank/DDBJ databases">
        <authorList>
            <person name="Bretaudeau A."/>
        </authorList>
    </citation>
    <scope>NUCLEOTIDE SEQUENCE</scope>
    <source>
        <strain evidence="2">Rice</strain>
        <tissue evidence="2">Whole body</tissue>
    </source>
</reference>
<evidence type="ECO:0000313" key="2">
    <source>
        <dbReference type="EMBL" id="SOQ48255.1"/>
    </source>
</evidence>
<sequence length="169" mass="19326">MGKKSRKRIEEVMERVRELEDRTRKRNRRSHLEEYEAHFSRSRSSRHQAHSSRSRSPRCRQDEDHFRSPTPQVLSPGEEEEETSMVEVCPVPISEDNNALPADIEELLGRDGVPVSVCKRWNAVLQDGLTTDTKVNLVKKYDPSQSCFLLISPKLNEEVGAALSEAAIK</sequence>
<evidence type="ECO:0000256" key="1">
    <source>
        <dbReference type="SAM" id="MobiDB-lite"/>
    </source>
</evidence>
<organism evidence="2">
    <name type="scientific">Spodoptera frugiperda</name>
    <name type="common">Fall armyworm</name>
    <dbReference type="NCBI Taxonomy" id="7108"/>
    <lineage>
        <taxon>Eukaryota</taxon>
        <taxon>Metazoa</taxon>
        <taxon>Ecdysozoa</taxon>
        <taxon>Arthropoda</taxon>
        <taxon>Hexapoda</taxon>
        <taxon>Insecta</taxon>
        <taxon>Pterygota</taxon>
        <taxon>Neoptera</taxon>
        <taxon>Endopterygota</taxon>
        <taxon>Lepidoptera</taxon>
        <taxon>Glossata</taxon>
        <taxon>Ditrysia</taxon>
        <taxon>Noctuoidea</taxon>
        <taxon>Noctuidae</taxon>
        <taxon>Amphipyrinae</taxon>
        <taxon>Spodoptera</taxon>
    </lineage>
</organism>
<name>A0A2H1W584_SPOFR</name>
<dbReference type="AlphaFoldDB" id="A0A2H1W584"/>
<dbReference type="EMBL" id="ODYU01006426">
    <property type="protein sequence ID" value="SOQ48255.1"/>
    <property type="molecule type" value="Genomic_DNA"/>
</dbReference>
<feature type="region of interest" description="Disordered" evidence="1">
    <location>
        <begin position="17"/>
        <end position="85"/>
    </location>
</feature>
<proteinExistence type="predicted"/>
<protein>
    <submittedName>
        <fullName evidence="2">SFRICE_006227</fullName>
    </submittedName>
</protein>
<feature type="compositionally biased region" description="Basic and acidic residues" evidence="1">
    <location>
        <begin position="30"/>
        <end position="39"/>
    </location>
</feature>
<feature type="compositionally biased region" description="Basic residues" evidence="1">
    <location>
        <begin position="40"/>
        <end position="58"/>
    </location>
</feature>
<gene>
    <name evidence="2" type="ORF">SFRICE_006227</name>
</gene>